<evidence type="ECO:0000256" key="1">
    <source>
        <dbReference type="ARBA" id="ARBA00001954"/>
    </source>
</evidence>
<accession>A0AAW0FFJ1</accession>
<evidence type="ECO:0000313" key="8">
    <source>
        <dbReference type="Proteomes" id="UP001385951"/>
    </source>
</evidence>
<evidence type="ECO:0000256" key="4">
    <source>
        <dbReference type="ARBA" id="ARBA00023002"/>
    </source>
</evidence>
<keyword evidence="5" id="KW-0408">Iron</keyword>
<sequence length="390" mass="44320">MSTYIPDINGDQHSSDVAAFMQKLFKYQLAVSTLHPSPPQAPDCPSGWSRELLDVCTNAVRMLIIALPTSSTFSWDFAEYCRDCKRSSLGCGGNIQREEEILRRWPPQYSPTAHVDEPRVFADPSGRIITWILPSIIPPHYQDKLYQAVCILEPSFTKKFHGNGERGSWRTDSAYFDPDNDYISTGLANLSAAWYMAGHKSPPYTTPFLQRSEGHKFVSVARDPFAVVSGILAITHPQQYEMAKEMKDSMITSGNCAEALGRWPTVFTAISVITNRESPFHRDLHESWKWFDFLLSFGPYKHAPLYLANLGIRVNNPPGTICIFGGRALWHGVRRVSPRVTLALYMRKNIQKELGIQSASWMTQQEYSNYIGPQRHNLRRHMPTNMNFVV</sequence>
<dbReference type="GO" id="GO:0046872">
    <property type="term" value="F:metal ion binding"/>
    <property type="evidence" value="ECO:0007669"/>
    <property type="project" value="UniProtKB-KW"/>
</dbReference>
<organism evidence="7 8">
    <name type="scientific">Cerrena zonata</name>
    <dbReference type="NCBI Taxonomy" id="2478898"/>
    <lineage>
        <taxon>Eukaryota</taxon>
        <taxon>Fungi</taxon>
        <taxon>Dikarya</taxon>
        <taxon>Basidiomycota</taxon>
        <taxon>Agaricomycotina</taxon>
        <taxon>Agaricomycetes</taxon>
        <taxon>Polyporales</taxon>
        <taxon>Cerrenaceae</taxon>
        <taxon>Cerrena</taxon>
    </lineage>
</organism>
<keyword evidence="4" id="KW-0560">Oxidoreductase</keyword>
<comment type="caution">
    <text evidence="7">The sequence shown here is derived from an EMBL/GenBank/DDBJ whole genome shotgun (WGS) entry which is preliminary data.</text>
</comment>
<evidence type="ECO:0000256" key="3">
    <source>
        <dbReference type="ARBA" id="ARBA00022964"/>
    </source>
</evidence>
<evidence type="ECO:0000313" key="7">
    <source>
        <dbReference type="EMBL" id="KAK7676002.1"/>
    </source>
</evidence>
<dbReference type="Pfam" id="PF12851">
    <property type="entry name" value="Tet_JBP"/>
    <property type="match status" value="1"/>
</dbReference>
<evidence type="ECO:0000256" key="2">
    <source>
        <dbReference type="ARBA" id="ARBA00022723"/>
    </source>
</evidence>
<name>A0AAW0FFJ1_9APHY</name>
<gene>
    <name evidence="7" type="ORF">QCA50_021037</name>
</gene>
<protein>
    <recommendedName>
        <fullName evidence="6">2OGFeDO JBP1/TET oxygenase domain-containing protein</fullName>
    </recommendedName>
</protein>
<dbReference type="Proteomes" id="UP001385951">
    <property type="component" value="Unassembled WGS sequence"/>
</dbReference>
<dbReference type="EMBL" id="JASBNA010000143">
    <property type="protein sequence ID" value="KAK7676002.1"/>
    <property type="molecule type" value="Genomic_DNA"/>
</dbReference>
<dbReference type="Gene3D" id="3.60.130.30">
    <property type="match status" value="1"/>
</dbReference>
<keyword evidence="2" id="KW-0479">Metal-binding</keyword>
<evidence type="ECO:0000256" key="5">
    <source>
        <dbReference type="ARBA" id="ARBA00023004"/>
    </source>
</evidence>
<evidence type="ECO:0000259" key="6">
    <source>
        <dbReference type="Pfam" id="PF12851"/>
    </source>
</evidence>
<dbReference type="InterPro" id="IPR024779">
    <property type="entry name" value="2OGFeDO_JBP1/TET_oxygenase_dom"/>
</dbReference>
<proteinExistence type="predicted"/>
<reference evidence="7 8" key="1">
    <citation type="submission" date="2022-09" db="EMBL/GenBank/DDBJ databases">
        <authorList>
            <person name="Palmer J.M."/>
        </authorList>
    </citation>
    <scope>NUCLEOTIDE SEQUENCE [LARGE SCALE GENOMIC DNA]</scope>
    <source>
        <strain evidence="7 8">DSM 7382</strain>
    </source>
</reference>
<dbReference type="GO" id="GO:0051213">
    <property type="term" value="F:dioxygenase activity"/>
    <property type="evidence" value="ECO:0007669"/>
    <property type="project" value="UniProtKB-KW"/>
</dbReference>
<keyword evidence="8" id="KW-1185">Reference proteome</keyword>
<comment type="cofactor">
    <cofactor evidence="1">
        <name>Fe(2+)</name>
        <dbReference type="ChEBI" id="CHEBI:29033"/>
    </cofactor>
</comment>
<keyword evidence="3" id="KW-0223">Dioxygenase</keyword>
<dbReference type="AlphaFoldDB" id="A0AAW0FFJ1"/>
<feature type="domain" description="2OGFeDO JBP1/TET oxygenase" evidence="6">
    <location>
        <begin position="192"/>
        <end position="348"/>
    </location>
</feature>